<keyword evidence="1" id="KW-0808">Transferase</keyword>
<evidence type="ECO:0000256" key="2">
    <source>
        <dbReference type="ARBA" id="ARBA00023253"/>
    </source>
</evidence>
<dbReference type="RefSeq" id="XP_018065894.1">
    <property type="nucleotide sequence ID" value="XM_018212285.1"/>
</dbReference>
<evidence type="ECO:0000313" key="5">
    <source>
        <dbReference type="Proteomes" id="UP000070700"/>
    </source>
</evidence>
<keyword evidence="2" id="KW-0294">Fucose metabolism</keyword>
<dbReference type="AlphaFoldDB" id="A0A194WV48"/>
<reference evidence="4 5" key="1">
    <citation type="submission" date="2015-10" db="EMBL/GenBank/DDBJ databases">
        <title>Full genome of DAOMC 229536 Phialocephala scopiformis, a fungal endophyte of spruce producing the potent anti-insectan compound rugulosin.</title>
        <authorList>
            <consortium name="DOE Joint Genome Institute"/>
            <person name="Walker A.K."/>
            <person name="Frasz S.L."/>
            <person name="Seifert K.A."/>
            <person name="Miller J.D."/>
            <person name="Mondo S.J."/>
            <person name="Labutti K."/>
            <person name="Lipzen A."/>
            <person name="Dockter R."/>
            <person name="Kennedy M."/>
            <person name="Grigoriev I.V."/>
            <person name="Spatafora J.W."/>
        </authorList>
    </citation>
    <scope>NUCLEOTIDE SEQUENCE [LARGE SCALE GENOMIC DNA]</scope>
    <source>
        <strain evidence="4 5">CBS 120377</strain>
    </source>
</reference>
<keyword evidence="5" id="KW-1185">Reference proteome</keyword>
<proteinExistence type="predicted"/>
<keyword evidence="3" id="KW-0119">Carbohydrate metabolism</keyword>
<dbReference type="Pfam" id="PF10250">
    <property type="entry name" value="O-FucT"/>
    <property type="match status" value="1"/>
</dbReference>
<protein>
    <recommendedName>
        <fullName evidence="6">Alternative oxidase</fullName>
    </recommendedName>
</protein>
<dbReference type="KEGG" id="psco:LY89DRAFT_654177"/>
<evidence type="ECO:0000256" key="1">
    <source>
        <dbReference type="ARBA" id="ARBA00022679"/>
    </source>
</evidence>
<dbReference type="OrthoDB" id="20368at2759"/>
<evidence type="ECO:0008006" key="6">
    <source>
        <dbReference type="Google" id="ProtNLM"/>
    </source>
</evidence>
<dbReference type="GO" id="GO:0006004">
    <property type="term" value="P:fucose metabolic process"/>
    <property type="evidence" value="ECO:0007669"/>
    <property type="project" value="UniProtKB-KW"/>
</dbReference>
<gene>
    <name evidence="4" type="ORF">LY89DRAFT_654177</name>
</gene>
<dbReference type="InParanoid" id="A0A194WV48"/>
<dbReference type="EMBL" id="KQ947426">
    <property type="protein sequence ID" value="KUJ11539.1"/>
    <property type="molecule type" value="Genomic_DNA"/>
</dbReference>
<dbReference type="InterPro" id="IPR019378">
    <property type="entry name" value="GDP-Fuc_O-FucTrfase"/>
</dbReference>
<dbReference type="GO" id="GO:0016740">
    <property type="term" value="F:transferase activity"/>
    <property type="evidence" value="ECO:0007669"/>
    <property type="project" value="UniProtKB-KW"/>
</dbReference>
<evidence type="ECO:0000313" key="4">
    <source>
        <dbReference type="EMBL" id="KUJ11539.1"/>
    </source>
</evidence>
<dbReference type="GeneID" id="28822011"/>
<dbReference type="Gene3D" id="3.40.50.11350">
    <property type="match status" value="1"/>
</dbReference>
<dbReference type="CDD" id="cd11296">
    <property type="entry name" value="O-FucT_like"/>
    <property type="match status" value="1"/>
</dbReference>
<organism evidence="4 5">
    <name type="scientific">Mollisia scopiformis</name>
    <name type="common">Conifer needle endophyte fungus</name>
    <name type="synonym">Phialocephala scopiformis</name>
    <dbReference type="NCBI Taxonomy" id="149040"/>
    <lineage>
        <taxon>Eukaryota</taxon>
        <taxon>Fungi</taxon>
        <taxon>Dikarya</taxon>
        <taxon>Ascomycota</taxon>
        <taxon>Pezizomycotina</taxon>
        <taxon>Leotiomycetes</taxon>
        <taxon>Helotiales</taxon>
        <taxon>Mollisiaceae</taxon>
        <taxon>Mollisia</taxon>
    </lineage>
</organism>
<accession>A0A194WV48</accession>
<dbReference type="Proteomes" id="UP000070700">
    <property type="component" value="Unassembled WGS sequence"/>
</dbReference>
<name>A0A194WV48_MOLSC</name>
<sequence>MLWPERPGLAFILIVSLVLIWTFGFQVHDEAVFLLYGEPPEDQPERDFLDVAMKVEFPAPINYAPIQEICARTTFRPGLLFSCEGQHGGVGMLRNQILKCIRYAIHAGAALVVPTIALRNAKELWDIETKTEMGLEYLFDREAFDTHLLNGCPGMRIYERAEDFPFYEQRVRTGEPLTLIGSQFELDYPREGLRHPREWRHFFDWWLDGRSISIQTEAPVHIHMGQSFLEYPVIDDGEAFVHEFGKILSFRSDTRALAAKILWELMETFDIEIDPTQAINSNTFYGAHLRLEQDALWAWPPEEGWVFGAMNTQFDEQFKNLQRTGLEVVYVASGNRTVVDVFAESARMRNMPISVVTKEDLLTGDDRRMLDNMTFDQRGLVDFLVMFKASAFMGVAHSSFPWTVALRRHELSRYKGIANEGSDLMRDEYSIIMGMTADYPYVDPFVYSIWP</sequence>
<evidence type="ECO:0000256" key="3">
    <source>
        <dbReference type="ARBA" id="ARBA00023277"/>
    </source>
</evidence>